<dbReference type="PANTHER" id="PTHR16537">
    <property type="entry name" value="SJOEGREN SYNDROME/SCLERODERMA AUTOANTIGEN 1"/>
    <property type="match status" value="1"/>
</dbReference>
<feature type="region of interest" description="Disordered" evidence="1">
    <location>
        <begin position="72"/>
        <end position="126"/>
    </location>
</feature>
<dbReference type="HOGENOM" id="CLU_058702_0_0_1"/>
<dbReference type="EMBL" id="JH817293">
    <property type="protein sequence ID" value="EKC32325.1"/>
    <property type="molecule type" value="Genomic_DNA"/>
</dbReference>
<organism evidence="2">
    <name type="scientific">Magallana gigas</name>
    <name type="common">Pacific oyster</name>
    <name type="synonym">Crassostrea gigas</name>
    <dbReference type="NCBI Taxonomy" id="29159"/>
    <lineage>
        <taxon>Eukaryota</taxon>
        <taxon>Metazoa</taxon>
        <taxon>Spiralia</taxon>
        <taxon>Lophotrochozoa</taxon>
        <taxon>Mollusca</taxon>
        <taxon>Bivalvia</taxon>
        <taxon>Autobranchia</taxon>
        <taxon>Pteriomorphia</taxon>
        <taxon>Ostreida</taxon>
        <taxon>Ostreoidea</taxon>
        <taxon>Ostreidae</taxon>
        <taxon>Magallana</taxon>
    </lineage>
</organism>
<reference evidence="2" key="1">
    <citation type="journal article" date="2012" name="Nature">
        <title>The oyster genome reveals stress adaptation and complexity of shell formation.</title>
        <authorList>
            <person name="Zhang G."/>
            <person name="Fang X."/>
            <person name="Guo X."/>
            <person name="Li L."/>
            <person name="Luo R."/>
            <person name="Xu F."/>
            <person name="Yang P."/>
            <person name="Zhang L."/>
            <person name="Wang X."/>
            <person name="Qi H."/>
            <person name="Xiong Z."/>
            <person name="Que H."/>
            <person name="Xie Y."/>
            <person name="Holland P.W."/>
            <person name="Paps J."/>
            <person name="Zhu Y."/>
            <person name="Wu F."/>
            <person name="Chen Y."/>
            <person name="Wang J."/>
            <person name="Peng C."/>
            <person name="Meng J."/>
            <person name="Yang L."/>
            <person name="Liu J."/>
            <person name="Wen B."/>
            <person name="Zhang N."/>
            <person name="Huang Z."/>
            <person name="Zhu Q."/>
            <person name="Feng Y."/>
            <person name="Mount A."/>
            <person name="Hedgecock D."/>
            <person name="Xu Z."/>
            <person name="Liu Y."/>
            <person name="Domazet-Loso T."/>
            <person name="Du Y."/>
            <person name="Sun X."/>
            <person name="Zhang S."/>
            <person name="Liu B."/>
            <person name="Cheng P."/>
            <person name="Jiang X."/>
            <person name="Li J."/>
            <person name="Fan D."/>
            <person name="Wang W."/>
            <person name="Fu W."/>
            <person name="Wang T."/>
            <person name="Wang B."/>
            <person name="Zhang J."/>
            <person name="Peng Z."/>
            <person name="Li Y."/>
            <person name="Li N."/>
            <person name="Wang J."/>
            <person name="Chen M."/>
            <person name="He Y."/>
            <person name="Tan F."/>
            <person name="Song X."/>
            <person name="Zheng Q."/>
            <person name="Huang R."/>
            <person name="Yang H."/>
            <person name="Du X."/>
            <person name="Chen L."/>
            <person name="Yang M."/>
            <person name="Gaffney P.M."/>
            <person name="Wang S."/>
            <person name="Luo L."/>
            <person name="She Z."/>
            <person name="Ming Y."/>
            <person name="Huang W."/>
            <person name="Zhang S."/>
            <person name="Huang B."/>
            <person name="Zhang Y."/>
            <person name="Qu T."/>
            <person name="Ni P."/>
            <person name="Miao G."/>
            <person name="Wang J."/>
            <person name="Wang Q."/>
            <person name="Steinberg C.E."/>
            <person name="Wang H."/>
            <person name="Li N."/>
            <person name="Qian L."/>
            <person name="Zhang G."/>
            <person name="Li Y."/>
            <person name="Yang H."/>
            <person name="Liu X."/>
            <person name="Wang J."/>
            <person name="Yin Y."/>
            <person name="Wang J."/>
        </authorList>
    </citation>
    <scope>NUCLEOTIDE SEQUENCE [LARGE SCALE GENOMIC DNA]</scope>
    <source>
        <strain evidence="2">05x7-T-G4-1.051#20</strain>
    </source>
</reference>
<dbReference type="Pfam" id="PF06677">
    <property type="entry name" value="Auto_anti-p27"/>
    <property type="match status" value="1"/>
</dbReference>
<feature type="compositionally biased region" description="Polar residues" evidence="1">
    <location>
        <begin position="93"/>
        <end position="121"/>
    </location>
</feature>
<gene>
    <name evidence="2" type="ORF">CGI_10022259</name>
</gene>
<name>K1QTL5_MAGGI</name>
<dbReference type="InterPro" id="IPR051888">
    <property type="entry name" value="UPF0148_domain"/>
</dbReference>
<evidence type="ECO:0000256" key="1">
    <source>
        <dbReference type="SAM" id="MobiDB-lite"/>
    </source>
</evidence>
<dbReference type="InParanoid" id="K1QTL5"/>
<dbReference type="AlphaFoldDB" id="K1QTL5"/>
<evidence type="ECO:0000313" key="2">
    <source>
        <dbReference type="EMBL" id="EKC32325.1"/>
    </source>
</evidence>
<dbReference type="InterPro" id="IPR009563">
    <property type="entry name" value="SSSCA1"/>
</dbReference>
<dbReference type="KEGG" id="crg:105337766"/>
<dbReference type="OrthoDB" id="28939at2759"/>
<accession>K1QTL5</accession>
<protein>
    <submittedName>
        <fullName evidence="2">Sjoegren syndrome/scleroderma autoantigen 1</fullName>
    </submittedName>
</protein>
<dbReference type="PANTHER" id="PTHR16537:SF1">
    <property type="entry name" value="PROTEIN ZNRD2"/>
    <property type="match status" value="1"/>
</dbReference>
<proteinExistence type="predicted"/>
<sequence length="203" mass="22359">MDFEWEPPSEAEMKILEARRERSDKISKLMGDYLLKGYKMLGSVCETCDTILLEDKQAMKYCIACQELDTDTDKDDPVMSSSAARSLTEERQGITQGSRTFPAASSTSGRRVVPQGQQPSPLSIDPRLGLYEEGAKKAAKPASESLGVWPNPDYNSALDSLCEKIRWASEELKASSSVEYSIQLCNLIKASADAMQSLKSSQS</sequence>